<gene>
    <name evidence="1" type="ORF">PHPALM_5182</name>
</gene>
<reference evidence="1 2" key="1">
    <citation type="journal article" date="2017" name="Genome Biol. Evol.">
        <title>Phytophthora megakarya and P. palmivora, closely related causal agents of cacao black pod rot, underwent increases in genome sizes and gene numbers by different mechanisms.</title>
        <authorList>
            <person name="Ali S.S."/>
            <person name="Shao J."/>
            <person name="Lary D.J."/>
            <person name="Kronmiller B."/>
            <person name="Shen D."/>
            <person name="Strem M.D."/>
            <person name="Amoako-Attah I."/>
            <person name="Akrofi A.Y."/>
            <person name="Begoude B.A."/>
            <person name="Ten Hoopen G.M."/>
            <person name="Coulibaly K."/>
            <person name="Kebe B.I."/>
            <person name="Melnick R.L."/>
            <person name="Guiltinan M.J."/>
            <person name="Tyler B.M."/>
            <person name="Meinhardt L.W."/>
            <person name="Bailey B.A."/>
        </authorList>
    </citation>
    <scope>NUCLEOTIDE SEQUENCE [LARGE SCALE GENOMIC DNA]</scope>
    <source>
        <strain evidence="2">sbr112.9</strain>
    </source>
</reference>
<sequence>MSAFSVVQCIAKRTRQLERLLYMLEATATKFEQVKSQSSVTSSVALSTRIRAQVQKRYGKLLRDFLEKERGLRIPVLFADSVHLESCDEELQQLLVLVEDEELLYQRVGGMWDFLVVTSIDQDIVALVRNCECLWNDLLPQISVATPLINRMRGKLVRDRFGHYTI</sequence>
<comment type="caution">
    <text evidence="1">The sequence shown here is derived from an EMBL/GenBank/DDBJ whole genome shotgun (WGS) entry which is preliminary data.</text>
</comment>
<dbReference type="Proteomes" id="UP000237271">
    <property type="component" value="Unassembled WGS sequence"/>
</dbReference>
<organism evidence="1 2">
    <name type="scientific">Phytophthora palmivora</name>
    <dbReference type="NCBI Taxonomy" id="4796"/>
    <lineage>
        <taxon>Eukaryota</taxon>
        <taxon>Sar</taxon>
        <taxon>Stramenopiles</taxon>
        <taxon>Oomycota</taxon>
        <taxon>Peronosporomycetes</taxon>
        <taxon>Peronosporales</taxon>
        <taxon>Peronosporaceae</taxon>
        <taxon>Phytophthora</taxon>
    </lineage>
</organism>
<evidence type="ECO:0000313" key="2">
    <source>
        <dbReference type="Proteomes" id="UP000237271"/>
    </source>
</evidence>
<dbReference type="EMBL" id="NCKW01002613">
    <property type="protein sequence ID" value="POM77433.1"/>
    <property type="molecule type" value="Genomic_DNA"/>
</dbReference>
<evidence type="ECO:0000313" key="1">
    <source>
        <dbReference type="EMBL" id="POM77433.1"/>
    </source>
</evidence>
<dbReference type="AlphaFoldDB" id="A0A2P4YI33"/>
<name>A0A2P4YI33_9STRA</name>
<keyword evidence="2" id="KW-1185">Reference proteome</keyword>
<protein>
    <submittedName>
        <fullName evidence="1">Uncharacterized protein</fullName>
    </submittedName>
</protein>
<dbReference type="OrthoDB" id="103806at2759"/>
<accession>A0A2P4YI33</accession>
<proteinExistence type="predicted"/>